<reference evidence="5" key="2">
    <citation type="journal article" date="2015" name="Data Brief">
        <title>Shoot transcriptome of the giant reed, Arundo donax.</title>
        <authorList>
            <person name="Barrero R.A."/>
            <person name="Guerrero F.D."/>
            <person name="Moolhuijzen P."/>
            <person name="Goolsby J.A."/>
            <person name="Tidwell J."/>
            <person name="Bellgard S.E."/>
            <person name="Bellgard M.I."/>
        </authorList>
    </citation>
    <scope>NUCLEOTIDE SEQUENCE</scope>
    <source>
        <tissue evidence="5">Shoot tissue taken approximately 20 cm above the soil surface</tissue>
    </source>
</reference>
<keyword evidence="2 3" id="KW-0813">Transport</keyword>
<dbReference type="Pfam" id="PF03081">
    <property type="entry name" value="Exo70_C"/>
    <property type="match status" value="1"/>
</dbReference>
<dbReference type="Gene3D" id="1.20.1280.170">
    <property type="entry name" value="Exocyst complex component Exo70"/>
    <property type="match status" value="1"/>
</dbReference>
<dbReference type="PANTHER" id="PTHR12542:SF94">
    <property type="entry name" value="EXOCYST SUBUNIT EXO70 FAMILY PROTEIN"/>
    <property type="match status" value="1"/>
</dbReference>
<dbReference type="InterPro" id="IPR016159">
    <property type="entry name" value="Cullin_repeat-like_dom_sf"/>
</dbReference>
<dbReference type="SUPFAM" id="SSF74788">
    <property type="entry name" value="Cullin repeat-like"/>
    <property type="match status" value="1"/>
</dbReference>
<dbReference type="InterPro" id="IPR004140">
    <property type="entry name" value="Exo70"/>
</dbReference>
<name>A0A0A9HJ46_ARUDO</name>
<evidence type="ECO:0000256" key="1">
    <source>
        <dbReference type="ARBA" id="ARBA00006756"/>
    </source>
</evidence>
<comment type="similarity">
    <text evidence="1 3">Belongs to the EXO70 family.</text>
</comment>
<protein>
    <recommendedName>
        <fullName evidence="3">Exocyst subunit Exo70 family protein</fullName>
    </recommendedName>
</protein>
<dbReference type="PANTHER" id="PTHR12542">
    <property type="entry name" value="EXOCYST COMPLEX PROTEIN EXO70"/>
    <property type="match status" value="1"/>
</dbReference>
<dbReference type="AlphaFoldDB" id="A0A0A9HJ46"/>
<feature type="domain" description="Exocyst complex subunit Exo70 C-terminal" evidence="4">
    <location>
        <begin position="3"/>
        <end position="91"/>
    </location>
</feature>
<dbReference type="GO" id="GO:0000145">
    <property type="term" value="C:exocyst"/>
    <property type="evidence" value="ECO:0007669"/>
    <property type="project" value="InterPro"/>
</dbReference>
<dbReference type="GO" id="GO:0005546">
    <property type="term" value="F:phosphatidylinositol-4,5-bisphosphate binding"/>
    <property type="evidence" value="ECO:0007669"/>
    <property type="project" value="InterPro"/>
</dbReference>
<evidence type="ECO:0000256" key="2">
    <source>
        <dbReference type="ARBA" id="ARBA00022448"/>
    </source>
</evidence>
<evidence type="ECO:0000313" key="5">
    <source>
        <dbReference type="EMBL" id="JAE37150.1"/>
    </source>
</evidence>
<dbReference type="GO" id="GO:0006887">
    <property type="term" value="P:exocytosis"/>
    <property type="evidence" value="ECO:0007669"/>
    <property type="project" value="UniProtKB-KW"/>
</dbReference>
<keyword evidence="3" id="KW-0653">Protein transport</keyword>
<accession>A0A0A9HJ46</accession>
<dbReference type="InterPro" id="IPR046364">
    <property type="entry name" value="Exo70_C"/>
</dbReference>
<sequence length="113" mass="13071">MRDYMSVSWERVTSHLVIAASSHKRLRPGLLGFFHTNARPLQSFDSSFNETCNSQMQWKVPCPVLRNKLRVSIWEHVILAYRLYLETLKQSAVSAAEDSEWGLQSKINELFEG</sequence>
<dbReference type="EMBL" id="GBRH01160746">
    <property type="protein sequence ID" value="JAE37150.1"/>
    <property type="molecule type" value="Transcribed_RNA"/>
</dbReference>
<evidence type="ECO:0000256" key="3">
    <source>
        <dbReference type="RuleBase" id="RU365026"/>
    </source>
</evidence>
<evidence type="ECO:0000259" key="4">
    <source>
        <dbReference type="Pfam" id="PF03081"/>
    </source>
</evidence>
<organism evidence="5">
    <name type="scientific">Arundo donax</name>
    <name type="common">Giant reed</name>
    <name type="synonym">Donax arundinaceus</name>
    <dbReference type="NCBI Taxonomy" id="35708"/>
    <lineage>
        <taxon>Eukaryota</taxon>
        <taxon>Viridiplantae</taxon>
        <taxon>Streptophyta</taxon>
        <taxon>Embryophyta</taxon>
        <taxon>Tracheophyta</taxon>
        <taxon>Spermatophyta</taxon>
        <taxon>Magnoliopsida</taxon>
        <taxon>Liliopsida</taxon>
        <taxon>Poales</taxon>
        <taxon>Poaceae</taxon>
        <taxon>PACMAD clade</taxon>
        <taxon>Arundinoideae</taxon>
        <taxon>Arundineae</taxon>
        <taxon>Arundo</taxon>
    </lineage>
</organism>
<dbReference type="GO" id="GO:0015031">
    <property type="term" value="P:protein transport"/>
    <property type="evidence" value="ECO:0007669"/>
    <property type="project" value="UniProtKB-KW"/>
</dbReference>
<comment type="function">
    <text evidence="3">Component of the exocyst complex.</text>
</comment>
<proteinExistence type="inferred from homology"/>
<reference evidence="5" key="1">
    <citation type="submission" date="2014-09" db="EMBL/GenBank/DDBJ databases">
        <authorList>
            <person name="Magalhaes I.L.F."/>
            <person name="Oliveira U."/>
            <person name="Santos F.R."/>
            <person name="Vidigal T.H.D.A."/>
            <person name="Brescovit A.D."/>
            <person name="Santos A.J."/>
        </authorList>
    </citation>
    <scope>NUCLEOTIDE SEQUENCE</scope>
    <source>
        <tissue evidence="5">Shoot tissue taken approximately 20 cm above the soil surface</tissue>
    </source>
</reference>
<keyword evidence="3" id="KW-0268">Exocytosis</keyword>